<dbReference type="Proteomes" id="UP000027135">
    <property type="component" value="Unassembled WGS sequence"/>
</dbReference>
<keyword evidence="2" id="KW-1185">Reference proteome</keyword>
<accession>A0A067QX61</accession>
<evidence type="ECO:0000313" key="1">
    <source>
        <dbReference type="EMBL" id="KDR13960.1"/>
    </source>
</evidence>
<dbReference type="EMBL" id="KK852908">
    <property type="protein sequence ID" value="KDR13960.1"/>
    <property type="molecule type" value="Genomic_DNA"/>
</dbReference>
<dbReference type="InParanoid" id="A0A067QX61"/>
<evidence type="ECO:0000313" key="2">
    <source>
        <dbReference type="Proteomes" id="UP000027135"/>
    </source>
</evidence>
<proteinExistence type="predicted"/>
<dbReference type="AlphaFoldDB" id="A0A067QX61"/>
<sequence>MADSSGLRFSEASFGGLRSVTCAIHLLTHFLSQGTYSVSACTTVLFPEEERRVALFLHLCKQSLYPLGQKYE</sequence>
<name>A0A067QX61_ZOONE</name>
<protein>
    <submittedName>
        <fullName evidence="1">Uncharacterized protein</fullName>
    </submittedName>
</protein>
<gene>
    <name evidence="1" type="ORF">L798_11918</name>
</gene>
<reference evidence="1 2" key="1">
    <citation type="journal article" date="2014" name="Nat. Commun.">
        <title>Molecular traces of alternative social organization in a termite genome.</title>
        <authorList>
            <person name="Terrapon N."/>
            <person name="Li C."/>
            <person name="Robertson H.M."/>
            <person name="Ji L."/>
            <person name="Meng X."/>
            <person name="Booth W."/>
            <person name="Chen Z."/>
            <person name="Childers C.P."/>
            <person name="Glastad K.M."/>
            <person name="Gokhale K."/>
            <person name="Gowin J."/>
            <person name="Gronenberg W."/>
            <person name="Hermansen R.A."/>
            <person name="Hu H."/>
            <person name="Hunt B.G."/>
            <person name="Huylmans A.K."/>
            <person name="Khalil S.M."/>
            <person name="Mitchell R.D."/>
            <person name="Munoz-Torres M.C."/>
            <person name="Mustard J.A."/>
            <person name="Pan H."/>
            <person name="Reese J.T."/>
            <person name="Scharf M.E."/>
            <person name="Sun F."/>
            <person name="Vogel H."/>
            <person name="Xiao J."/>
            <person name="Yang W."/>
            <person name="Yang Z."/>
            <person name="Yang Z."/>
            <person name="Zhou J."/>
            <person name="Zhu J."/>
            <person name="Brent C.S."/>
            <person name="Elsik C.G."/>
            <person name="Goodisman M.A."/>
            <person name="Liberles D.A."/>
            <person name="Roe R.M."/>
            <person name="Vargo E.L."/>
            <person name="Vilcinskas A."/>
            <person name="Wang J."/>
            <person name="Bornberg-Bauer E."/>
            <person name="Korb J."/>
            <person name="Zhang G."/>
            <person name="Liebig J."/>
        </authorList>
    </citation>
    <scope>NUCLEOTIDE SEQUENCE [LARGE SCALE GENOMIC DNA]</scope>
    <source>
        <tissue evidence="1">Whole organism</tissue>
    </source>
</reference>
<organism evidence="1 2">
    <name type="scientific">Zootermopsis nevadensis</name>
    <name type="common">Dampwood termite</name>
    <dbReference type="NCBI Taxonomy" id="136037"/>
    <lineage>
        <taxon>Eukaryota</taxon>
        <taxon>Metazoa</taxon>
        <taxon>Ecdysozoa</taxon>
        <taxon>Arthropoda</taxon>
        <taxon>Hexapoda</taxon>
        <taxon>Insecta</taxon>
        <taxon>Pterygota</taxon>
        <taxon>Neoptera</taxon>
        <taxon>Polyneoptera</taxon>
        <taxon>Dictyoptera</taxon>
        <taxon>Blattodea</taxon>
        <taxon>Blattoidea</taxon>
        <taxon>Termitoidae</taxon>
        <taxon>Termopsidae</taxon>
        <taxon>Zootermopsis</taxon>
    </lineage>
</organism>